<feature type="domain" description="Activator of Hsp90 ATPase homologue 1/2-like C-terminal" evidence="2">
    <location>
        <begin position="40"/>
        <end position="176"/>
    </location>
</feature>
<evidence type="ECO:0000313" key="3">
    <source>
        <dbReference type="EMBL" id="GIG91729.1"/>
    </source>
</evidence>
<evidence type="ECO:0000313" key="4">
    <source>
        <dbReference type="Proteomes" id="UP000646749"/>
    </source>
</evidence>
<organism evidence="3 4">
    <name type="scientific">Plantactinospora endophytica</name>
    <dbReference type="NCBI Taxonomy" id="673535"/>
    <lineage>
        <taxon>Bacteria</taxon>
        <taxon>Bacillati</taxon>
        <taxon>Actinomycetota</taxon>
        <taxon>Actinomycetes</taxon>
        <taxon>Micromonosporales</taxon>
        <taxon>Micromonosporaceae</taxon>
        <taxon>Plantactinospora</taxon>
    </lineage>
</organism>
<accession>A0ABQ4EAP8</accession>
<evidence type="ECO:0000256" key="1">
    <source>
        <dbReference type="ARBA" id="ARBA00006817"/>
    </source>
</evidence>
<dbReference type="Pfam" id="PF08327">
    <property type="entry name" value="AHSA1"/>
    <property type="match status" value="1"/>
</dbReference>
<reference evidence="3 4" key="1">
    <citation type="submission" date="2021-01" db="EMBL/GenBank/DDBJ databases">
        <title>Whole genome shotgun sequence of Plantactinospora endophytica NBRC 110450.</title>
        <authorList>
            <person name="Komaki H."/>
            <person name="Tamura T."/>
        </authorList>
    </citation>
    <scope>NUCLEOTIDE SEQUENCE [LARGE SCALE GENOMIC DNA]</scope>
    <source>
        <strain evidence="3 4">NBRC 110450</strain>
    </source>
</reference>
<keyword evidence="4" id="KW-1185">Reference proteome</keyword>
<dbReference type="EMBL" id="BONW01000039">
    <property type="protein sequence ID" value="GIG91729.1"/>
    <property type="molecule type" value="Genomic_DNA"/>
</dbReference>
<dbReference type="InterPro" id="IPR013538">
    <property type="entry name" value="ASHA1/2-like_C"/>
</dbReference>
<dbReference type="SUPFAM" id="SSF55961">
    <property type="entry name" value="Bet v1-like"/>
    <property type="match status" value="1"/>
</dbReference>
<dbReference type="CDD" id="cd07814">
    <property type="entry name" value="SRPBCC_CalC_Aha1-like"/>
    <property type="match status" value="1"/>
</dbReference>
<protein>
    <submittedName>
        <fullName evidence="3">Activator of HSP90 ATPase</fullName>
    </submittedName>
</protein>
<evidence type="ECO:0000259" key="2">
    <source>
        <dbReference type="Pfam" id="PF08327"/>
    </source>
</evidence>
<dbReference type="InterPro" id="IPR023393">
    <property type="entry name" value="START-like_dom_sf"/>
</dbReference>
<dbReference type="Gene3D" id="3.30.530.20">
    <property type="match status" value="1"/>
</dbReference>
<dbReference type="RefSeq" id="WP_203870069.1">
    <property type="nucleotide sequence ID" value="NZ_BONW01000039.1"/>
</dbReference>
<sequence>MTAISSVLDRAALTLTFVAEYAADADAVDGVDGGEGADAVDAERVWRVWTDPAQLARWWAPPGWSTVVEPHEVLVGGRSEWRVTGPEGEEGLGWWATTVVDPPYRLEFDETFAGEDLEPIEYLDPTHTAVTIEPLGTGTRMTVTVTFPDRGQLDQMLGTGMEEGLRTCLEQIDAVLADPAR</sequence>
<gene>
    <name evidence="3" type="ORF">Pen02_66650</name>
</gene>
<name>A0ABQ4EAP8_9ACTN</name>
<proteinExistence type="inferred from homology"/>
<comment type="caution">
    <text evidence="3">The sequence shown here is derived from an EMBL/GenBank/DDBJ whole genome shotgun (WGS) entry which is preliminary data.</text>
</comment>
<comment type="similarity">
    <text evidence="1">Belongs to the AHA1 family.</text>
</comment>
<dbReference type="Proteomes" id="UP000646749">
    <property type="component" value="Unassembled WGS sequence"/>
</dbReference>